<keyword evidence="7" id="KW-1185">Reference proteome</keyword>
<protein>
    <recommendedName>
        <fullName evidence="5">RING-type domain-containing protein</fullName>
    </recommendedName>
</protein>
<evidence type="ECO:0000256" key="1">
    <source>
        <dbReference type="ARBA" id="ARBA00022723"/>
    </source>
</evidence>
<dbReference type="PROSITE" id="PS00518">
    <property type="entry name" value="ZF_RING_1"/>
    <property type="match status" value="1"/>
</dbReference>
<evidence type="ECO:0000256" key="4">
    <source>
        <dbReference type="PROSITE-ProRule" id="PRU00175"/>
    </source>
</evidence>
<evidence type="ECO:0000313" key="7">
    <source>
        <dbReference type="Proteomes" id="UP001159427"/>
    </source>
</evidence>
<gene>
    <name evidence="6" type="ORF">PEVE_00028172</name>
</gene>
<dbReference type="Gene3D" id="3.30.40.10">
    <property type="entry name" value="Zinc/RING finger domain, C3HC4 (zinc finger)"/>
    <property type="match status" value="1"/>
</dbReference>
<feature type="domain" description="RING-type" evidence="5">
    <location>
        <begin position="19"/>
        <end position="61"/>
    </location>
</feature>
<dbReference type="EMBL" id="CALNXI010000039">
    <property type="protein sequence ID" value="CAH3016353.1"/>
    <property type="molecule type" value="Genomic_DNA"/>
</dbReference>
<dbReference type="SUPFAM" id="SSF57850">
    <property type="entry name" value="RING/U-box"/>
    <property type="match status" value="1"/>
</dbReference>
<name>A0ABN8LL44_9CNID</name>
<evidence type="ECO:0000256" key="2">
    <source>
        <dbReference type="ARBA" id="ARBA00022771"/>
    </source>
</evidence>
<keyword evidence="1" id="KW-0479">Metal-binding</keyword>
<dbReference type="PROSITE" id="PS50089">
    <property type="entry name" value="ZF_RING_2"/>
    <property type="match status" value="1"/>
</dbReference>
<accession>A0ABN8LL44</accession>
<keyword evidence="2 4" id="KW-0863">Zinc-finger</keyword>
<dbReference type="InterPro" id="IPR017907">
    <property type="entry name" value="Znf_RING_CS"/>
</dbReference>
<evidence type="ECO:0000256" key="3">
    <source>
        <dbReference type="ARBA" id="ARBA00022833"/>
    </source>
</evidence>
<reference evidence="6 7" key="1">
    <citation type="submission" date="2022-05" db="EMBL/GenBank/DDBJ databases">
        <authorList>
            <consortium name="Genoscope - CEA"/>
            <person name="William W."/>
        </authorList>
    </citation>
    <scope>NUCLEOTIDE SEQUENCE [LARGE SCALE GENOMIC DNA]</scope>
</reference>
<proteinExistence type="predicted"/>
<evidence type="ECO:0000259" key="5">
    <source>
        <dbReference type="PROSITE" id="PS50089"/>
    </source>
</evidence>
<dbReference type="InterPro" id="IPR001841">
    <property type="entry name" value="Znf_RING"/>
</dbReference>
<dbReference type="Proteomes" id="UP001159427">
    <property type="component" value="Unassembled WGS sequence"/>
</dbReference>
<comment type="caution">
    <text evidence="6">The sequence shown here is derived from an EMBL/GenBank/DDBJ whole genome shotgun (WGS) entry which is preliminary data.</text>
</comment>
<evidence type="ECO:0000313" key="6">
    <source>
        <dbReference type="EMBL" id="CAH3016353.1"/>
    </source>
</evidence>
<organism evidence="6 7">
    <name type="scientific">Porites evermanni</name>
    <dbReference type="NCBI Taxonomy" id="104178"/>
    <lineage>
        <taxon>Eukaryota</taxon>
        <taxon>Metazoa</taxon>
        <taxon>Cnidaria</taxon>
        <taxon>Anthozoa</taxon>
        <taxon>Hexacorallia</taxon>
        <taxon>Scleractinia</taxon>
        <taxon>Fungiina</taxon>
        <taxon>Poritidae</taxon>
        <taxon>Porites</taxon>
    </lineage>
</organism>
<keyword evidence="3" id="KW-0862">Zinc</keyword>
<dbReference type="InterPro" id="IPR013083">
    <property type="entry name" value="Znf_RING/FYVE/PHD"/>
</dbReference>
<sequence>MVDNTIAALFSSFEQKFNCLICWAPSLRMIYGSCQHRLCENCLYDNEGKRRLGLERCPTCQRENVFPSTRPDVPEDNIEIQVHLGVRRCPHNGCKLQMWHWELQNHLEICRFVTKSLDRTKKVKRKSLYDSEVNKPMTLRSGKRRSLELTHNKSMEERETMYKLRPRKRKTVTN</sequence>